<dbReference type="EMBL" id="BMMW01000004">
    <property type="protein sequence ID" value="GGK63684.1"/>
    <property type="molecule type" value="Genomic_DNA"/>
</dbReference>
<sequence length="85" mass="8720">MDVGSLLTSGVWLIGAVTVVALLRAKPEHVPVVFAAYAAAFGIHHGRNCAKDDPPGDVEAISAEAGSAELAGEDPIAPIEEKEEA</sequence>
<reference evidence="2" key="2">
    <citation type="submission" date="2020-09" db="EMBL/GenBank/DDBJ databases">
        <authorList>
            <person name="Sun Q."/>
            <person name="Zhou Y."/>
        </authorList>
    </citation>
    <scope>NUCLEOTIDE SEQUENCE</scope>
    <source>
        <strain evidence="2">CGMCC 4.7278</strain>
    </source>
</reference>
<keyword evidence="3" id="KW-1185">Reference proteome</keyword>
<feature type="transmembrane region" description="Helical" evidence="1">
    <location>
        <begin position="6"/>
        <end position="23"/>
    </location>
</feature>
<dbReference type="Proteomes" id="UP000612956">
    <property type="component" value="Unassembled WGS sequence"/>
</dbReference>
<keyword evidence="1" id="KW-1133">Transmembrane helix</keyword>
<comment type="caution">
    <text evidence="2">The sequence shown here is derived from an EMBL/GenBank/DDBJ whole genome shotgun (WGS) entry which is preliminary data.</text>
</comment>
<evidence type="ECO:0000313" key="2">
    <source>
        <dbReference type="EMBL" id="GGK63684.1"/>
    </source>
</evidence>
<gene>
    <name evidence="2" type="ORF">GCM10011591_39890</name>
</gene>
<name>A0A917VCT2_9NOCA</name>
<accession>A0A917VCT2</accession>
<dbReference type="AlphaFoldDB" id="A0A917VCT2"/>
<keyword evidence="1" id="KW-0472">Membrane</keyword>
<protein>
    <submittedName>
        <fullName evidence="2">Uncharacterized protein</fullName>
    </submittedName>
</protein>
<organism evidence="2 3">
    <name type="scientific">Nocardia camponoti</name>
    <dbReference type="NCBI Taxonomy" id="1616106"/>
    <lineage>
        <taxon>Bacteria</taxon>
        <taxon>Bacillati</taxon>
        <taxon>Actinomycetota</taxon>
        <taxon>Actinomycetes</taxon>
        <taxon>Mycobacteriales</taxon>
        <taxon>Nocardiaceae</taxon>
        <taxon>Nocardia</taxon>
    </lineage>
</organism>
<keyword evidence="1" id="KW-0812">Transmembrane</keyword>
<proteinExistence type="predicted"/>
<evidence type="ECO:0000313" key="3">
    <source>
        <dbReference type="Proteomes" id="UP000612956"/>
    </source>
</evidence>
<reference evidence="2" key="1">
    <citation type="journal article" date="2014" name="Int. J. Syst. Evol. Microbiol.">
        <title>Complete genome sequence of Corynebacterium casei LMG S-19264T (=DSM 44701T), isolated from a smear-ripened cheese.</title>
        <authorList>
            <consortium name="US DOE Joint Genome Institute (JGI-PGF)"/>
            <person name="Walter F."/>
            <person name="Albersmeier A."/>
            <person name="Kalinowski J."/>
            <person name="Ruckert C."/>
        </authorList>
    </citation>
    <scope>NUCLEOTIDE SEQUENCE</scope>
    <source>
        <strain evidence="2">CGMCC 4.7278</strain>
    </source>
</reference>
<evidence type="ECO:0000256" key="1">
    <source>
        <dbReference type="SAM" id="Phobius"/>
    </source>
</evidence>